<organism evidence="1 2">
    <name type="scientific">Parendozoicomonas callyspongiae</name>
    <dbReference type="NCBI Taxonomy" id="2942213"/>
    <lineage>
        <taxon>Bacteria</taxon>
        <taxon>Pseudomonadati</taxon>
        <taxon>Pseudomonadota</taxon>
        <taxon>Gammaproteobacteria</taxon>
        <taxon>Oceanospirillales</taxon>
        <taxon>Endozoicomonadaceae</taxon>
        <taxon>Parendozoicomonas</taxon>
    </lineage>
</organism>
<dbReference type="Proteomes" id="UP001203338">
    <property type="component" value="Unassembled WGS sequence"/>
</dbReference>
<evidence type="ECO:0000313" key="1">
    <source>
        <dbReference type="EMBL" id="MCL6271376.1"/>
    </source>
</evidence>
<dbReference type="EMBL" id="JAMFLX010000024">
    <property type="protein sequence ID" value="MCL6271376.1"/>
    <property type="molecule type" value="Genomic_DNA"/>
</dbReference>
<sequence length="335" mass="37652">MGIRKTLCSRLFVALSVIYLVISGPVLAESWNQHLVNTLQYYQGDHAQNCIRTGEVFEGGTVALLEICPTDNIPRKKLGKFLVGGEQLSKAVGSHLLFFPNEKPVWVIEKDKYPVPLVYHDELDIDELERLYQTATGDSLLKTAPEWVSQLDNSGIFVNTLSNGSRVFGYEALTLFLGRTVICLSVGPAHDYKGWEEIWDNSFLNNQPFKKIVIMPVFENLAFRYLLQGKLGQWLQSANLWLGADLPEADQRAKYQSRLAVTIARGFLAFYLAPENTSGTYLALQGMYQVLMSSTVLWNVYEKHGLLGSYASTVFAAMLREVMAFSAHNFFDPDS</sequence>
<comment type="caution">
    <text evidence="1">The sequence shown here is derived from an EMBL/GenBank/DDBJ whole genome shotgun (WGS) entry which is preliminary data.</text>
</comment>
<name>A0ABT0PK75_9GAMM</name>
<dbReference type="RefSeq" id="WP_249700972.1">
    <property type="nucleotide sequence ID" value="NZ_JAMFLX010000024.1"/>
</dbReference>
<keyword evidence="2" id="KW-1185">Reference proteome</keyword>
<proteinExistence type="predicted"/>
<accession>A0ABT0PK75</accession>
<gene>
    <name evidence="1" type="ORF">M3P05_15755</name>
</gene>
<protein>
    <submittedName>
        <fullName evidence="1">Uncharacterized protein</fullName>
    </submittedName>
</protein>
<reference evidence="1 2" key="1">
    <citation type="submission" date="2022-05" db="EMBL/GenBank/DDBJ databases">
        <authorList>
            <person name="Park J.-S."/>
        </authorList>
    </citation>
    <scope>NUCLEOTIDE SEQUENCE [LARGE SCALE GENOMIC DNA]</scope>
    <source>
        <strain evidence="1 2">2012CJ34-2</strain>
    </source>
</reference>
<evidence type="ECO:0000313" key="2">
    <source>
        <dbReference type="Proteomes" id="UP001203338"/>
    </source>
</evidence>